<evidence type="ECO:0000313" key="3">
    <source>
        <dbReference type="Proteomes" id="UP000255523"/>
    </source>
</evidence>
<dbReference type="Proteomes" id="UP000255523">
    <property type="component" value="Unassembled WGS sequence"/>
</dbReference>
<keyword evidence="1" id="KW-0732">Signal</keyword>
<keyword evidence="3" id="KW-1185">Reference proteome</keyword>
<dbReference type="GO" id="GO:0016853">
    <property type="term" value="F:isomerase activity"/>
    <property type="evidence" value="ECO:0007669"/>
    <property type="project" value="UniProtKB-KW"/>
</dbReference>
<dbReference type="PROSITE" id="PS51257">
    <property type="entry name" value="PROKAR_LIPOPROTEIN"/>
    <property type="match status" value="1"/>
</dbReference>
<dbReference type="RefSeq" id="WP_022788978.1">
    <property type="nucleotide sequence ID" value="NZ_JACJKL010000008.1"/>
</dbReference>
<dbReference type="EMBL" id="UHFX01000003">
    <property type="protein sequence ID" value="SUO03603.1"/>
    <property type="molecule type" value="Genomic_DNA"/>
</dbReference>
<organism evidence="2 3">
    <name type="scientific">Faecalicoccus pleomorphus</name>
    <dbReference type="NCBI Taxonomy" id="1323"/>
    <lineage>
        <taxon>Bacteria</taxon>
        <taxon>Bacillati</taxon>
        <taxon>Bacillota</taxon>
        <taxon>Erysipelotrichia</taxon>
        <taxon>Erysipelotrichales</taxon>
        <taxon>Erysipelotrichaceae</taxon>
        <taxon>Faecalicoccus</taxon>
    </lineage>
</organism>
<dbReference type="Gene3D" id="3.40.30.10">
    <property type="entry name" value="Glutaredoxin"/>
    <property type="match status" value="1"/>
</dbReference>
<feature type="signal peptide" evidence="1">
    <location>
        <begin position="1"/>
        <end position="26"/>
    </location>
</feature>
<dbReference type="OrthoDB" id="1654954at2"/>
<proteinExistence type="predicted"/>
<name>A0A380LK02_9FIRM</name>
<dbReference type="AlphaFoldDB" id="A0A380LK02"/>
<gene>
    <name evidence="2" type="ORF">NCTC11087_00470</name>
</gene>
<keyword evidence="2" id="KW-0413">Isomerase</keyword>
<dbReference type="GeneID" id="77461453"/>
<protein>
    <submittedName>
        <fullName evidence="2">Thiol-disulfide isomerase and thioredoxin</fullName>
    </submittedName>
</protein>
<evidence type="ECO:0000313" key="2">
    <source>
        <dbReference type="EMBL" id="SUO03603.1"/>
    </source>
</evidence>
<feature type="chain" id="PRO_5016847267" evidence="1">
    <location>
        <begin position="27"/>
        <end position="148"/>
    </location>
</feature>
<sequence>MKSFKDIILILSLILLVGCSANSSPASPGEIQTINLDQVDEKIANQDSFIVYYAQSDCGYCHDFDEILSEYIPEHPVKIFKVLLDQEENATPADNLARVRNYFPTFHVTPSVYYVEKGIFKSDLNPESVQITKDMLEAWVKNNHLENL</sequence>
<dbReference type="SUPFAM" id="SSF52833">
    <property type="entry name" value="Thioredoxin-like"/>
    <property type="match status" value="1"/>
</dbReference>
<dbReference type="InterPro" id="IPR046698">
    <property type="entry name" value="PedC-like"/>
</dbReference>
<dbReference type="InterPro" id="IPR036249">
    <property type="entry name" value="Thioredoxin-like_sf"/>
</dbReference>
<evidence type="ECO:0000256" key="1">
    <source>
        <dbReference type="SAM" id="SignalP"/>
    </source>
</evidence>
<accession>A0A380LK02</accession>
<reference evidence="2 3" key="1">
    <citation type="submission" date="2018-06" db="EMBL/GenBank/DDBJ databases">
        <authorList>
            <consortium name="Pathogen Informatics"/>
            <person name="Doyle S."/>
        </authorList>
    </citation>
    <scope>NUCLEOTIDE SEQUENCE [LARGE SCALE GENOMIC DNA]</scope>
    <source>
        <strain evidence="2 3">NCTC11087</strain>
    </source>
</reference>
<dbReference type="Pfam" id="PF20207">
    <property type="entry name" value="DUF6568"/>
    <property type="match status" value="1"/>
</dbReference>